<dbReference type="HAMAP" id="MF_00176">
    <property type="entry name" value="Ser_tRNA_synth_type1"/>
    <property type="match status" value="1"/>
</dbReference>
<evidence type="ECO:0000256" key="12">
    <source>
        <dbReference type="HAMAP-Rule" id="MF_00176"/>
    </source>
</evidence>
<dbReference type="InterPro" id="IPR002317">
    <property type="entry name" value="Ser-tRNA-ligase_type_1"/>
</dbReference>
<dbReference type="CDD" id="cd00770">
    <property type="entry name" value="SerRS_core"/>
    <property type="match status" value="1"/>
</dbReference>
<feature type="region of interest" description="Disordered" evidence="16">
    <location>
        <begin position="45"/>
        <end position="66"/>
    </location>
</feature>
<reference evidence="18 19" key="1">
    <citation type="submission" date="2013-01" db="EMBL/GenBank/DDBJ databases">
        <authorList>
            <person name="Fiebig A."/>
            <person name="Goeker M."/>
            <person name="Klenk H.-P.P."/>
        </authorList>
    </citation>
    <scope>NUCLEOTIDE SEQUENCE [LARGE SCALE GENOMIC DNA]</scope>
    <source>
        <strain evidence="18 19">DSM 17069</strain>
    </source>
</reference>
<dbReference type="UniPathway" id="UPA00906">
    <property type="reaction ID" value="UER00895"/>
</dbReference>
<comment type="subcellular location">
    <subcellularLocation>
        <location evidence="1 12">Cytoplasm</location>
    </subcellularLocation>
</comment>
<dbReference type="Pfam" id="PF00587">
    <property type="entry name" value="tRNA-synt_2b"/>
    <property type="match status" value="1"/>
</dbReference>
<dbReference type="AlphaFoldDB" id="A0A0A0HJ87"/>
<dbReference type="InterPro" id="IPR045864">
    <property type="entry name" value="aa-tRNA-synth_II/BPL/LPL"/>
</dbReference>
<comment type="caution">
    <text evidence="12">Lacks conserved residue(s) required for the propagation of feature annotation.</text>
</comment>
<keyword evidence="6 12" id="KW-0547">Nucleotide-binding</keyword>
<dbReference type="InterPro" id="IPR033729">
    <property type="entry name" value="SerRS_core"/>
</dbReference>
<gene>
    <name evidence="12" type="primary">serS</name>
    <name evidence="18" type="ORF">rosmuc_03302</name>
</gene>
<evidence type="ECO:0000256" key="7">
    <source>
        <dbReference type="ARBA" id="ARBA00022840"/>
    </source>
</evidence>
<feature type="binding site" evidence="12 13">
    <location>
        <position position="285"/>
    </location>
    <ligand>
        <name>L-serine</name>
        <dbReference type="ChEBI" id="CHEBI:33384"/>
    </ligand>
</feature>
<evidence type="ECO:0000313" key="18">
    <source>
        <dbReference type="EMBL" id="KGM87001.1"/>
    </source>
</evidence>
<dbReference type="GO" id="GO:0005524">
    <property type="term" value="F:ATP binding"/>
    <property type="evidence" value="ECO:0007669"/>
    <property type="project" value="UniProtKB-UniRule"/>
</dbReference>
<evidence type="ECO:0000256" key="8">
    <source>
        <dbReference type="ARBA" id="ARBA00022917"/>
    </source>
</evidence>
<evidence type="ECO:0000256" key="3">
    <source>
        <dbReference type="ARBA" id="ARBA00010728"/>
    </source>
</evidence>
<keyword evidence="7 12" id="KW-0067">ATP-binding</keyword>
<keyword evidence="15" id="KW-0175">Coiled coil</keyword>
<dbReference type="PANTHER" id="PTHR43697">
    <property type="entry name" value="SERYL-TRNA SYNTHETASE"/>
    <property type="match status" value="1"/>
</dbReference>
<dbReference type="SUPFAM" id="SSF46589">
    <property type="entry name" value="tRNA-binding arm"/>
    <property type="match status" value="1"/>
</dbReference>
<comment type="pathway">
    <text evidence="2 12">Aminoacyl-tRNA biosynthesis; selenocysteinyl-tRNA(Sec) biosynthesis; L-seryl-tRNA(Sec) from L-serine and tRNA(Sec): step 1/1.</text>
</comment>
<comment type="catalytic activity">
    <reaction evidence="10 12">
        <text>tRNA(Sec) + L-serine + ATP = L-seryl-tRNA(Sec) + AMP + diphosphate + H(+)</text>
        <dbReference type="Rhea" id="RHEA:42580"/>
        <dbReference type="Rhea" id="RHEA-COMP:9742"/>
        <dbReference type="Rhea" id="RHEA-COMP:10128"/>
        <dbReference type="ChEBI" id="CHEBI:15378"/>
        <dbReference type="ChEBI" id="CHEBI:30616"/>
        <dbReference type="ChEBI" id="CHEBI:33019"/>
        <dbReference type="ChEBI" id="CHEBI:33384"/>
        <dbReference type="ChEBI" id="CHEBI:78442"/>
        <dbReference type="ChEBI" id="CHEBI:78533"/>
        <dbReference type="ChEBI" id="CHEBI:456215"/>
        <dbReference type="EC" id="6.1.1.11"/>
    </reaction>
</comment>
<dbReference type="EC" id="6.1.1.11" evidence="12"/>
<dbReference type="HOGENOM" id="CLU_023797_1_1_5"/>
<proteinExistence type="inferred from homology"/>
<dbReference type="NCBIfam" id="TIGR00414">
    <property type="entry name" value="serS"/>
    <property type="match status" value="1"/>
</dbReference>
<dbReference type="InterPro" id="IPR002314">
    <property type="entry name" value="aa-tRNA-synt_IIb"/>
</dbReference>
<evidence type="ECO:0000256" key="5">
    <source>
        <dbReference type="ARBA" id="ARBA00022598"/>
    </source>
</evidence>
<evidence type="ECO:0000256" key="2">
    <source>
        <dbReference type="ARBA" id="ARBA00005045"/>
    </source>
</evidence>
<dbReference type="Gene3D" id="3.30.930.10">
    <property type="entry name" value="Bira Bifunctional Protein, Domain 2"/>
    <property type="match status" value="1"/>
</dbReference>
<dbReference type="PROSITE" id="PS50862">
    <property type="entry name" value="AA_TRNA_LIGASE_II"/>
    <property type="match status" value="1"/>
</dbReference>
<dbReference type="GO" id="GO:0004828">
    <property type="term" value="F:serine-tRNA ligase activity"/>
    <property type="evidence" value="ECO:0007669"/>
    <property type="project" value="UniProtKB-UniRule"/>
</dbReference>
<feature type="binding site" evidence="13">
    <location>
        <position position="383"/>
    </location>
    <ligand>
        <name>L-serine</name>
        <dbReference type="ChEBI" id="CHEBI:33384"/>
    </ligand>
</feature>
<accession>A0A0A0HJ87</accession>
<dbReference type="EMBL" id="AONH01000016">
    <property type="protein sequence ID" value="KGM87001.1"/>
    <property type="molecule type" value="Genomic_DNA"/>
</dbReference>
<comment type="function">
    <text evidence="12">Catalyzes the attachment of serine to tRNA(Ser). Is also able to aminoacylate tRNA(Sec) with serine, to form the misacylated tRNA L-seryl-tRNA(Sec), which will be further converted into selenocysteinyl-tRNA(Sec).</text>
</comment>
<keyword evidence="5 12" id="KW-0436">Ligase</keyword>
<evidence type="ECO:0000256" key="6">
    <source>
        <dbReference type="ARBA" id="ARBA00022741"/>
    </source>
</evidence>
<dbReference type="GO" id="GO:0016260">
    <property type="term" value="P:selenocysteine biosynthetic process"/>
    <property type="evidence" value="ECO:0007669"/>
    <property type="project" value="UniProtKB-UniRule"/>
</dbReference>
<name>A0A0A0HJ87_9RHOB</name>
<dbReference type="InterPro" id="IPR006195">
    <property type="entry name" value="aa-tRNA-synth_II"/>
</dbReference>
<dbReference type="InterPro" id="IPR042103">
    <property type="entry name" value="SerRS_1_N_sf"/>
</dbReference>
<feature type="binding site" evidence="13">
    <location>
        <position position="262"/>
    </location>
    <ligand>
        <name>L-serine</name>
        <dbReference type="ChEBI" id="CHEBI:33384"/>
    </ligand>
</feature>
<evidence type="ECO:0000256" key="13">
    <source>
        <dbReference type="PIRSR" id="PIRSR001529-1"/>
    </source>
</evidence>
<evidence type="ECO:0000256" key="11">
    <source>
        <dbReference type="ARBA" id="ARBA00048823"/>
    </source>
</evidence>
<dbReference type="PANTHER" id="PTHR43697:SF1">
    <property type="entry name" value="SERINE--TRNA LIGASE"/>
    <property type="match status" value="1"/>
</dbReference>
<evidence type="ECO:0000256" key="14">
    <source>
        <dbReference type="PIRSR" id="PIRSR001529-2"/>
    </source>
</evidence>
<dbReference type="PATRIC" id="fig|1288298.3.peg.3307"/>
<dbReference type="InterPro" id="IPR015866">
    <property type="entry name" value="Ser-tRNA-synth_1_N"/>
</dbReference>
<dbReference type="RefSeq" id="WP_037269179.1">
    <property type="nucleotide sequence ID" value="NZ_KN293975.1"/>
</dbReference>
<comment type="domain">
    <text evidence="12">Consists of two distinct domains, a catalytic core and a N-terminal extension that is involved in tRNA binding.</text>
</comment>
<protein>
    <recommendedName>
        <fullName evidence="12">Serine--tRNA ligase</fullName>
        <ecNumber evidence="12">6.1.1.11</ecNumber>
    </recommendedName>
    <alternativeName>
        <fullName evidence="12">Seryl-tRNA synthetase</fullName>
        <shortName evidence="12">SerRS</shortName>
    </alternativeName>
    <alternativeName>
        <fullName evidence="12">Seryl-tRNA(Ser/Sec) synthetase</fullName>
    </alternativeName>
</protein>
<evidence type="ECO:0000256" key="4">
    <source>
        <dbReference type="ARBA" id="ARBA00022490"/>
    </source>
</evidence>
<organism evidence="18 19">
    <name type="scientific">Roseovarius mucosus DSM 17069</name>
    <dbReference type="NCBI Taxonomy" id="1288298"/>
    <lineage>
        <taxon>Bacteria</taxon>
        <taxon>Pseudomonadati</taxon>
        <taxon>Pseudomonadota</taxon>
        <taxon>Alphaproteobacteria</taxon>
        <taxon>Rhodobacterales</taxon>
        <taxon>Roseobacteraceae</taxon>
        <taxon>Roseovarius</taxon>
    </lineage>
</organism>
<keyword evidence="9 12" id="KW-0030">Aminoacyl-tRNA synthetase</keyword>
<keyword evidence="4 12" id="KW-0963">Cytoplasm</keyword>
<dbReference type="eggNOG" id="COG0172">
    <property type="taxonomic scope" value="Bacteria"/>
</dbReference>
<dbReference type="Proteomes" id="UP000030021">
    <property type="component" value="Unassembled WGS sequence"/>
</dbReference>
<dbReference type="InterPro" id="IPR010978">
    <property type="entry name" value="tRNA-bd_arm"/>
</dbReference>
<evidence type="ECO:0000256" key="15">
    <source>
        <dbReference type="SAM" id="Coils"/>
    </source>
</evidence>
<evidence type="ECO:0000256" key="10">
    <source>
        <dbReference type="ARBA" id="ARBA00047929"/>
    </source>
</evidence>
<feature type="binding site" evidence="12 14">
    <location>
        <begin position="262"/>
        <end position="264"/>
    </location>
    <ligand>
        <name>ATP</name>
        <dbReference type="ChEBI" id="CHEBI:30616"/>
    </ligand>
</feature>
<dbReference type="Gene3D" id="1.10.287.40">
    <property type="entry name" value="Serine-tRNA synthetase, tRNA binding domain"/>
    <property type="match status" value="1"/>
</dbReference>
<keyword evidence="8 12" id="KW-0648">Protein biosynthesis</keyword>
<feature type="coiled-coil region" evidence="15">
    <location>
        <begin position="70"/>
        <end position="97"/>
    </location>
</feature>
<dbReference type="SUPFAM" id="SSF55681">
    <property type="entry name" value="Class II aaRS and biotin synthetases"/>
    <property type="match status" value="1"/>
</dbReference>
<evidence type="ECO:0000313" key="19">
    <source>
        <dbReference type="Proteomes" id="UP000030021"/>
    </source>
</evidence>
<dbReference type="GO" id="GO:0005737">
    <property type="term" value="C:cytoplasm"/>
    <property type="evidence" value="ECO:0007669"/>
    <property type="project" value="UniProtKB-SubCell"/>
</dbReference>
<dbReference type="GO" id="GO:0006434">
    <property type="term" value="P:seryl-tRNA aminoacylation"/>
    <property type="evidence" value="ECO:0007669"/>
    <property type="project" value="UniProtKB-UniRule"/>
</dbReference>
<evidence type="ECO:0000256" key="16">
    <source>
        <dbReference type="SAM" id="MobiDB-lite"/>
    </source>
</evidence>
<evidence type="ECO:0000259" key="17">
    <source>
        <dbReference type="PROSITE" id="PS50862"/>
    </source>
</evidence>
<feature type="binding site" evidence="12 14">
    <location>
        <begin position="349"/>
        <end position="352"/>
    </location>
    <ligand>
        <name>ATP</name>
        <dbReference type="ChEBI" id="CHEBI:30616"/>
    </ligand>
</feature>
<comment type="catalytic activity">
    <reaction evidence="11 12">
        <text>tRNA(Ser) + L-serine + ATP = L-seryl-tRNA(Ser) + AMP + diphosphate + H(+)</text>
        <dbReference type="Rhea" id="RHEA:12292"/>
        <dbReference type="Rhea" id="RHEA-COMP:9669"/>
        <dbReference type="Rhea" id="RHEA-COMP:9703"/>
        <dbReference type="ChEBI" id="CHEBI:15378"/>
        <dbReference type="ChEBI" id="CHEBI:30616"/>
        <dbReference type="ChEBI" id="CHEBI:33019"/>
        <dbReference type="ChEBI" id="CHEBI:33384"/>
        <dbReference type="ChEBI" id="CHEBI:78442"/>
        <dbReference type="ChEBI" id="CHEBI:78533"/>
        <dbReference type="ChEBI" id="CHEBI:456215"/>
        <dbReference type="EC" id="6.1.1.11"/>
    </reaction>
</comment>
<dbReference type="OrthoDB" id="9804647at2"/>
<dbReference type="STRING" id="215743.ROSMUCSMR3_00799"/>
<dbReference type="Pfam" id="PF02403">
    <property type="entry name" value="Seryl_tRNA_N"/>
    <property type="match status" value="1"/>
</dbReference>
<feature type="binding site" evidence="12">
    <location>
        <position position="385"/>
    </location>
    <ligand>
        <name>L-serine</name>
        <dbReference type="ChEBI" id="CHEBI:33384"/>
    </ligand>
</feature>
<comment type="similarity">
    <text evidence="3 12">Belongs to the class-II aminoacyl-tRNA synthetase family. Type-1 seryl-tRNA synthetase subfamily.</text>
</comment>
<dbReference type="PIRSF" id="PIRSF001529">
    <property type="entry name" value="Ser-tRNA-synth_IIa"/>
    <property type="match status" value="1"/>
</dbReference>
<feature type="domain" description="Aminoacyl-transfer RNA synthetases class-II family profile" evidence="17">
    <location>
        <begin position="173"/>
        <end position="410"/>
    </location>
</feature>
<evidence type="ECO:0000256" key="1">
    <source>
        <dbReference type="ARBA" id="ARBA00004496"/>
    </source>
</evidence>
<dbReference type="PRINTS" id="PR00981">
    <property type="entry name" value="TRNASYNTHSER"/>
</dbReference>
<comment type="subunit">
    <text evidence="12">Homodimer. The tRNA molecule binds across the dimer.</text>
</comment>
<evidence type="ECO:0000256" key="9">
    <source>
        <dbReference type="ARBA" id="ARBA00023146"/>
    </source>
</evidence>
<feature type="binding site" evidence="12">
    <location>
        <begin position="231"/>
        <end position="233"/>
    </location>
    <ligand>
        <name>L-serine</name>
        <dbReference type="ChEBI" id="CHEBI:33384"/>
    </ligand>
</feature>
<sequence length="430" mass="47218">MHDIRAIRETPDAFDAALARRGMAPVSPQILALDEARRTRIHAAETAQAEQNRASKEAGAAKGRGDEAEFERLRALVSAKKDEMAAMQAEAKALDTQLTDLLMALPNLPFDDVPDGADESGNVEMRRWGTPAHFDFQPKEHYEITGVQPGMDFETAAKLSGARFVVLSGSIARLHRALAQFMLDTHIEENGLQETWTPVLVRPEMMLGTGQLPKFGEDSYETTNGWWLVPTAEVTLTNIVHGETVDAATLPRRYVAHTQCFRSEAGSAGRDTAGMLRQHQFEKVEMVSITHPDESRAELDRMTACAEGILERLGLPYRTIVLCTGDMGFGARRTHDIEVWLPGQNTYREISSVSVCGDFQARRMNARFKPQGGGKPEFLHTLNGSGLAVGRCLIAVLENGQQADGSVRLPDALHPYLRGKTMLKADGSLG</sequence>
<comment type="caution">
    <text evidence="18">The sequence shown here is derived from an EMBL/GenBank/DDBJ whole genome shotgun (WGS) entry which is preliminary data.</text>
</comment>
<feature type="binding site" evidence="13">
    <location>
        <position position="231"/>
    </location>
    <ligand>
        <name>L-serine</name>
        <dbReference type="ChEBI" id="CHEBI:33384"/>
    </ligand>
</feature>